<dbReference type="InterPro" id="IPR000409">
    <property type="entry name" value="BEACH_dom"/>
</dbReference>
<protein>
    <recommendedName>
        <fullName evidence="4">Beige protein homolog 1</fullName>
    </recommendedName>
</protein>
<dbReference type="Proteomes" id="UP001174934">
    <property type="component" value="Unassembled WGS sequence"/>
</dbReference>
<dbReference type="Pfam" id="PF23295">
    <property type="entry name" value="Arm_4"/>
    <property type="match status" value="1"/>
</dbReference>
<organism evidence="9 10">
    <name type="scientific">Bombardia bombarda</name>
    <dbReference type="NCBI Taxonomy" id="252184"/>
    <lineage>
        <taxon>Eukaryota</taxon>
        <taxon>Fungi</taxon>
        <taxon>Dikarya</taxon>
        <taxon>Ascomycota</taxon>
        <taxon>Pezizomycotina</taxon>
        <taxon>Sordariomycetes</taxon>
        <taxon>Sordariomycetidae</taxon>
        <taxon>Sordariales</taxon>
        <taxon>Lasiosphaeriaceae</taxon>
        <taxon>Bombardia</taxon>
    </lineage>
</organism>
<feature type="compositionally biased region" description="Polar residues" evidence="6">
    <location>
        <begin position="1764"/>
        <end position="1780"/>
    </location>
</feature>
<dbReference type="InterPro" id="IPR013320">
    <property type="entry name" value="ConA-like_dom_sf"/>
</dbReference>
<accession>A0AA39X784</accession>
<dbReference type="Pfam" id="PF14844">
    <property type="entry name" value="PH_BEACH"/>
    <property type="match status" value="1"/>
</dbReference>
<name>A0AA39X784_9PEZI</name>
<dbReference type="InterPro" id="IPR019775">
    <property type="entry name" value="WD40_repeat_CS"/>
</dbReference>
<dbReference type="CDD" id="cd06071">
    <property type="entry name" value="Beach"/>
    <property type="match status" value="1"/>
</dbReference>
<dbReference type="InterPro" id="IPR056252">
    <property type="entry name" value="Alfy-like_Arm-like"/>
</dbReference>
<feature type="compositionally biased region" description="Acidic residues" evidence="6">
    <location>
        <begin position="1816"/>
        <end position="1835"/>
    </location>
</feature>
<evidence type="ECO:0000256" key="2">
    <source>
        <dbReference type="ARBA" id="ARBA00022737"/>
    </source>
</evidence>
<dbReference type="InterPro" id="IPR001680">
    <property type="entry name" value="WD40_rpt"/>
</dbReference>
<dbReference type="InterPro" id="IPR015943">
    <property type="entry name" value="WD40/YVTN_repeat-like_dom_sf"/>
</dbReference>
<feature type="region of interest" description="Disordered" evidence="6">
    <location>
        <begin position="198"/>
        <end position="223"/>
    </location>
</feature>
<feature type="region of interest" description="Disordered" evidence="6">
    <location>
        <begin position="1"/>
        <end position="25"/>
    </location>
</feature>
<dbReference type="Gene3D" id="2.60.120.200">
    <property type="match status" value="1"/>
</dbReference>
<evidence type="ECO:0000259" key="8">
    <source>
        <dbReference type="PROSITE" id="PS51783"/>
    </source>
</evidence>
<dbReference type="SMART" id="SM01026">
    <property type="entry name" value="Beach"/>
    <property type="match status" value="1"/>
</dbReference>
<dbReference type="InterPro" id="IPR051944">
    <property type="entry name" value="BEACH_domain_protein"/>
</dbReference>
<dbReference type="Gene3D" id="2.30.29.30">
    <property type="entry name" value="Pleckstrin-homology domain (PH domain)/Phosphotyrosine-binding domain (PTB)"/>
    <property type="match status" value="1"/>
</dbReference>
<dbReference type="InterPro" id="IPR023362">
    <property type="entry name" value="PH-BEACH_dom"/>
</dbReference>
<dbReference type="PROSITE" id="PS50294">
    <property type="entry name" value="WD_REPEATS_REGION"/>
    <property type="match status" value="1"/>
</dbReference>
<dbReference type="SUPFAM" id="SSF81837">
    <property type="entry name" value="BEACH domain"/>
    <property type="match status" value="1"/>
</dbReference>
<comment type="caution">
    <text evidence="9">The sequence shown here is derived from an EMBL/GenBank/DDBJ whole genome shotgun (WGS) entry which is preliminary data.</text>
</comment>
<keyword evidence="10" id="KW-1185">Reference proteome</keyword>
<reference evidence="9" key="1">
    <citation type="submission" date="2023-06" db="EMBL/GenBank/DDBJ databases">
        <title>Genome-scale phylogeny and comparative genomics of the fungal order Sordariales.</title>
        <authorList>
            <consortium name="Lawrence Berkeley National Laboratory"/>
            <person name="Hensen N."/>
            <person name="Bonometti L."/>
            <person name="Westerberg I."/>
            <person name="Brannstrom I.O."/>
            <person name="Guillou S."/>
            <person name="Cros-Aarteil S."/>
            <person name="Calhoun S."/>
            <person name="Haridas S."/>
            <person name="Kuo A."/>
            <person name="Mondo S."/>
            <person name="Pangilinan J."/>
            <person name="Riley R."/>
            <person name="LaButti K."/>
            <person name="Andreopoulos B."/>
            <person name="Lipzen A."/>
            <person name="Chen C."/>
            <person name="Yanf M."/>
            <person name="Daum C."/>
            <person name="Ng V."/>
            <person name="Clum A."/>
            <person name="Steindorff A."/>
            <person name="Ohm R."/>
            <person name="Martin F."/>
            <person name="Silar P."/>
            <person name="Natvig D."/>
            <person name="Lalanne C."/>
            <person name="Gautier V."/>
            <person name="Ament-velasquez S.L."/>
            <person name="Kruys A."/>
            <person name="Hutchinson M.I."/>
            <person name="Powell A.J."/>
            <person name="Barry K."/>
            <person name="Miller A.N."/>
            <person name="Grigoriev I.V."/>
            <person name="Debuchy R."/>
            <person name="Gladieux P."/>
            <person name="Thoren M.H."/>
            <person name="Johannesson H."/>
        </authorList>
    </citation>
    <scope>NUCLEOTIDE SEQUENCE</scope>
    <source>
        <strain evidence="9">SMH3391-2</strain>
    </source>
</reference>
<dbReference type="Gene3D" id="2.130.10.10">
    <property type="entry name" value="YVTN repeat-like/Quinoprotein amine dehydrogenase"/>
    <property type="match status" value="1"/>
</dbReference>
<proteinExistence type="predicted"/>
<dbReference type="InterPro" id="IPR036372">
    <property type="entry name" value="BEACH_dom_sf"/>
</dbReference>
<dbReference type="PROSITE" id="PS50197">
    <property type="entry name" value="BEACH"/>
    <property type="match status" value="1"/>
</dbReference>
<dbReference type="PROSITE" id="PS00678">
    <property type="entry name" value="WD_REPEATS_1"/>
    <property type="match status" value="1"/>
</dbReference>
<evidence type="ECO:0000256" key="4">
    <source>
        <dbReference type="ARBA" id="ARBA00073334"/>
    </source>
</evidence>
<dbReference type="InterPro" id="IPR011993">
    <property type="entry name" value="PH-like_dom_sf"/>
</dbReference>
<dbReference type="PANTHER" id="PTHR46108:SF4">
    <property type="entry name" value="BLUE CHEESE"/>
    <property type="match status" value="1"/>
</dbReference>
<dbReference type="Pfam" id="PF00400">
    <property type="entry name" value="WD40"/>
    <property type="match status" value="1"/>
</dbReference>
<dbReference type="SUPFAM" id="SSF50978">
    <property type="entry name" value="WD40 repeat-like"/>
    <property type="match status" value="1"/>
</dbReference>
<feature type="region of interest" description="Disordered" evidence="6">
    <location>
        <begin position="929"/>
        <end position="965"/>
    </location>
</feature>
<dbReference type="PANTHER" id="PTHR46108">
    <property type="entry name" value="BLUE CHEESE"/>
    <property type="match status" value="1"/>
</dbReference>
<feature type="compositionally biased region" description="Low complexity" evidence="6">
    <location>
        <begin position="929"/>
        <end position="941"/>
    </location>
</feature>
<dbReference type="CDD" id="cd01201">
    <property type="entry name" value="PH_BEACH"/>
    <property type="match status" value="1"/>
</dbReference>
<evidence type="ECO:0000256" key="5">
    <source>
        <dbReference type="PROSITE-ProRule" id="PRU00221"/>
    </source>
</evidence>
<feature type="region of interest" description="Disordered" evidence="6">
    <location>
        <begin position="1764"/>
        <end position="1835"/>
    </location>
</feature>
<dbReference type="SUPFAM" id="SSF50729">
    <property type="entry name" value="PH domain-like"/>
    <property type="match status" value="1"/>
</dbReference>
<dbReference type="SMART" id="SM00320">
    <property type="entry name" value="WD40"/>
    <property type="match status" value="3"/>
</dbReference>
<evidence type="ECO:0000259" key="7">
    <source>
        <dbReference type="PROSITE" id="PS50197"/>
    </source>
</evidence>
<evidence type="ECO:0000313" key="10">
    <source>
        <dbReference type="Proteomes" id="UP001174934"/>
    </source>
</evidence>
<keyword evidence="1 5" id="KW-0853">WD repeat</keyword>
<dbReference type="PROSITE" id="PS51783">
    <property type="entry name" value="PH_BEACH"/>
    <property type="match status" value="1"/>
</dbReference>
<dbReference type="Pfam" id="PF02138">
    <property type="entry name" value="Beach"/>
    <property type="match status" value="1"/>
</dbReference>
<feature type="domain" description="BEACH" evidence="7">
    <location>
        <begin position="2019"/>
        <end position="2310"/>
    </location>
</feature>
<gene>
    <name evidence="9" type="ORF">B0T17DRAFT_159534</name>
</gene>
<dbReference type="EMBL" id="JAULSR010000002">
    <property type="protein sequence ID" value="KAK0628604.1"/>
    <property type="molecule type" value="Genomic_DNA"/>
</dbReference>
<dbReference type="SUPFAM" id="SSF49899">
    <property type="entry name" value="Concanavalin A-like lectins/glucanases"/>
    <property type="match status" value="1"/>
</dbReference>
<feature type="domain" description="BEACH-type PH" evidence="8">
    <location>
        <begin position="1847"/>
        <end position="1980"/>
    </location>
</feature>
<evidence type="ECO:0000313" key="9">
    <source>
        <dbReference type="EMBL" id="KAK0628604.1"/>
    </source>
</evidence>
<evidence type="ECO:0000256" key="6">
    <source>
        <dbReference type="SAM" id="MobiDB-lite"/>
    </source>
</evidence>
<evidence type="ECO:0000256" key="3">
    <source>
        <dbReference type="ARBA" id="ARBA00054699"/>
    </source>
</evidence>
<dbReference type="Pfam" id="PF13385">
    <property type="entry name" value="Laminin_G_3"/>
    <property type="match status" value="1"/>
</dbReference>
<keyword evidence="2" id="KW-0677">Repeat</keyword>
<evidence type="ECO:0000256" key="1">
    <source>
        <dbReference type="ARBA" id="ARBA00022574"/>
    </source>
</evidence>
<dbReference type="InterPro" id="IPR036322">
    <property type="entry name" value="WD40_repeat_dom_sf"/>
</dbReference>
<sequence>MDRMLASRSRRYRASTSASAHQTSKATEVLQGLLDRLSATASSSPTGEYPNTHELLEVVRQIHQHVAAAQPPSPPQDDFRRLQGFQRLLDVLRSFSGFYNPQKRTEAEKTGLFDLLHVILAIISATFRGHPGNRRYFQDRVEGGGWEALEQIIASIGVGGSDSDLWTNCQLLGKLLSFSLDDQRLDELCRSVASSATSGNREDSLAGKSGEPQQETQSNAEAKIGEGFDLEAVEKKLGEIIGATSIIQNAEIIRTIVGFWESLPRNPGAPPNPASMIVLATLSSVASVSFFNLTALHGTGVLSRFLRLLFAENCTLTKTEQEKALPLCRSLMYLGIDQLADAQFLLSRNDSATSEFCLSMTEKYSGPPFIQFDLSLHGHASIEQPSLGRTFPPQSSLGYTLTAWVRIDRFDPNSHTTLFGVFDSTQTCFLLAYLEKDTKNFILQTSVTSSRPSVRFKSVAFKEHRWYHIAVVHRRPKTLTASKASLYVNGEFAEQIRSSYPSQPPLSNGSTESFASFTSSTNKTNPVQAFFGTPRDLSTQLGPGLVYSKWSLASAHLFEDILSDDLLAVYYRLGPRYQGNFQDCLGGFQTYEASAALGLRNEIFHPGKEENSDILKAIRDKASTILPEQKVLMSTFPHAVFRTDGKFMESLLFRSLSRNSATSLFHTTTKNGTAVTINGAVPCINDALIRPNGIALLAGDPILANPYNFDDNLWRLGGFTPVALKLVERSSTPEELLRSVEMILRCINSSWRNSEAMERDNGYAILNMLLRAKLGYSISASDNHSWRLSLTNEARDQLSFQLLSLVLNFVGYNHADPIESFIVNPLAYRVLLIDLDSWRRSATLTQELYYRQFVTFAVKSKHHQFNSRRLLRMRIIKRLLDALKAETISEDTVPHFMASFESLVKCNFNAEVHRSLALFITYAFHRHSSSLSRTPKPSSASRSGTPSPGIQRRPTLETNSSQADPSKLLTKKQLGVRILEMYTRLLCEKNNLVDIRKFAKTVTNKVIQTEGPRKKRKEYELTSSQWLLYLLAEDDPEIVVYGCKILARLLVTQPTGYTAKFSSKTGGFSIMVHRLKHWWDIPTLWAILFSILFGYDVANINFDKSFDFFSLLEIFGNSRVAFPDTLPVITSMLQHGMRDILKHQDDPDSPAADPNKTQAGNLDVVNTRPRARSMELDKALESRKIQLPDKERVTSHAVILQTVVRFLADMHSRSVSFRDFALSSDYVRLLLSALYPIIVSTDPVTPETELNSKDSALNFEGGDVIIRPVPGSLSTATPIVRTTNTSAVEPPLPSPGLGRGTPLRRPSSFIMVTSQPFPITPTPARLNHVMSPKKKVVTQQISNVVLEGVLELIINVFSDQILARKEFSGFGLFLKVPPGFQEHQAYFETYILRNALSHLGSAVQFNQKALSEPKVLQNMARLNLHMVEAIFEGWFLNGAESMIDFTGMLLEYLQRPEVSNMKSVRLCSSAVQTIRTSFLKLILLRLSDMDDPQTSDADASSTMEKLLYWQTVLLGCLSTEDDYMKLLWYQLYNKLVDSREPVRLIAATLWRIMLVQKPEESAALFRQTMTPDQQPLAKGFKKLTELDDSAFIDWVDQHRASLDVLFFGGMSKTWEEFVRFENQRTLESAKSRLKNRKDRLRQWHTEGLERENVLLRHEMANSAWMKSIYFTEHNKHQRLLQDQQDDNAYLASAYIKMQRDLHRPGAVFGEQQTIKWKLDRTEGRNRMRLRLLPDYPGQQQQDYQPKRRIGDGASASTLRLNTAVSSLSVTPQSIGTTPTTARPPIETASNGAQDDAGGSVETGSVAEKSDQQSVAPEDDFELVEDPNDPEGDDMFEDKNRKVMRRLQQGDSVQNVYNVSRIIGLDPCEGILIIGKEALYIMDHLFQSSDGEIINVWQAPAEERDPFSIIITGSNTSDRRQNQNRIDQESRSWRWHDVLSISKRRFLFRDVAIEIFFTDGRSYLLTAIKSAQRDDIYSRLMSKTPHTNGANLLPNPEDAWRLEGLKFSEEAPQTFGAKFGSIFNSSAWNPMMRRWQKGEISNFHYLMLVNTMAGRTFNDLTQYPVFPWILADYTSEELDLNDPATFRDLSKPMGAQTPGRAADFNMRHTSLAEIGESPFHYGTHYSSAMIVASYLIRLPPFVQSYILLQGGTFDHPDRLFFSVEGAWSSASKDNGSDVRELIPEFFYLPEFLSNINGYNFGVRQDSSRVDNVILPPWAKGDPKIFIAKHREALESPYVSQRLQQWIDLVFGYKQRGDAAVESLNVFHPLSYKGAKDLDNITDPQERISTTGIIHNFGQTPHQIFTRPHPPREYERCPVKRLDTSIQALTRLPHPLLESHERVASLIYAPKLDRLLCASPLRLNLPPQYDKFLEWGYADNSVRFFFSDNRRPAGLFENLHIGQISALTFADSKTLITAGEDCVVSVYTVQSAPGKPVELLPRSSLFGHKTPVTNIAVSKAFSTVVTVSQDGAAFLWDLNRLEFIRKLPLARAVECARIHDVTGEIMLCSGPNVLLYTLNGDLIVDQNVCGAEGYDDFVHSCAFYEGAGNEWLENFLVFTGHKRGRVNVWRKAVGVNGRWILEFLRRLDHVNTKSEAGDNVEAAITCITPLPQLVYTGDDDGRVYEWNLIQRER</sequence>
<dbReference type="Gene3D" id="1.10.1540.10">
    <property type="entry name" value="BEACH domain"/>
    <property type="match status" value="1"/>
</dbReference>
<feature type="compositionally biased region" description="Polar residues" evidence="6">
    <location>
        <begin position="211"/>
        <end position="220"/>
    </location>
</feature>
<comment type="function">
    <text evidence="3">May be involved in protein sorting and cell wall formation.</text>
</comment>
<feature type="repeat" description="WD" evidence="5">
    <location>
        <begin position="2443"/>
        <end position="2484"/>
    </location>
</feature>
<dbReference type="PROSITE" id="PS50082">
    <property type="entry name" value="WD_REPEATS_2"/>
    <property type="match status" value="1"/>
</dbReference>
<dbReference type="FunFam" id="1.10.1540.10:FF:000001">
    <property type="entry name" value="neurobeachin isoform X1"/>
    <property type="match status" value="1"/>
</dbReference>